<keyword evidence="4" id="KW-1185">Reference proteome</keyword>
<evidence type="ECO:0000256" key="1">
    <source>
        <dbReference type="HAMAP-Rule" id="MF_02218"/>
    </source>
</evidence>
<feature type="binding site" evidence="1">
    <location>
        <position position="84"/>
    </location>
    <ligand>
        <name>ATP</name>
        <dbReference type="ChEBI" id="CHEBI:30616"/>
    </ligand>
</feature>
<dbReference type="EMBL" id="BAAAHQ010000014">
    <property type="protein sequence ID" value="GAA0928188.1"/>
    <property type="molecule type" value="Genomic_DNA"/>
</dbReference>
<evidence type="ECO:0000313" key="4">
    <source>
        <dbReference type="Proteomes" id="UP001501578"/>
    </source>
</evidence>
<feature type="binding site" evidence="1">
    <location>
        <position position="389"/>
    </location>
    <ligand>
        <name>D-glucosamine</name>
        <dbReference type="ChEBI" id="CHEBI:58723"/>
    </ligand>
</feature>
<dbReference type="InterPro" id="IPR043674">
    <property type="entry name" value="GlcN_kinase"/>
</dbReference>
<feature type="binding site" evidence="1">
    <location>
        <position position="306"/>
    </location>
    <ligand>
        <name>Mg(2+)</name>
        <dbReference type="ChEBI" id="CHEBI:18420"/>
        <label>2</label>
    </ligand>
</feature>
<dbReference type="SUPFAM" id="SSF56112">
    <property type="entry name" value="Protein kinase-like (PK-like)"/>
    <property type="match status" value="1"/>
</dbReference>
<keyword evidence="1" id="KW-0119">Carbohydrate metabolism</keyword>
<dbReference type="HAMAP" id="MF_02218">
    <property type="entry name" value="GlcN_kinase"/>
    <property type="match status" value="1"/>
</dbReference>
<feature type="compositionally biased region" description="Low complexity" evidence="2">
    <location>
        <begin position="208"/>
        <end position="244"/>
    </location>
</feature>
<feature type="binding site" evidence="1">
    <location>
        <position position="308"/>
    </location>
    <ligand>
        <name>Mg(2+)</name>
        <dbReference type="ChEBI" id="CHEBI:18420"/>
        <label>2</label>
    </ligand>
</feature>
<feature type="short sequence motif" description="Substrate specificity determinant motif" evidence="1">
    <location>
        <begin position="385"/>
        <end position="400"/>
    </location>
</feature>
<evidence type="ECO:0000313" key="3">
    <source>
        <dbReference type="EMBL" id="GAA0928188.1"/>
    </source>
</evidence>
<gene>
    <name evidence="3" type="ORF">GCM10009560_31120</name>
</gene>
<feature type="binding site" evidence="1">
    <location>
        <position position="289"/>
    </location>
    <ligand>
        <name>D-glucosamine</name>
        <dbReference type="ChEBI" id="CHEBI:58723"/>
    </ligand>
</feature>
<evidence type="ECO:0000256" key="2">
    <source>
        <dbReference type="SAM" id="MobiDB-lite"/>
    </source>
</evidence>
<proteinExistence type="inferred from homology"/>
<comment type="function">
    <text evidence="1">Catalyzes the ATP-dependent phosphorylation of D-glucosamine (GlcN) to D-glucosamine 6-phosphate. May be involved in the phosphorylation of acquired extracellular GlcN derived from the hydrolysis of chitosan, i.e., in the incorporation of exogenous GlcN into the bacterial GlcNAc metabolism.</text>
</comment>
<comment type="caution">
    <text evidence="3">The sequence shown here is derived from an EMBL/GenBank/DDBJ whole genome shotgun (WGS) entry which is preliminary data.</text>
</comment>
<reference evidence="4" key="1">
    <citation type="journal article" date="2019" name="Int. J. Syst. Evol. Microbiol.">
        <title>The Global Catalogue of Microorganisms (GCM) 10K type strain sequencing project: providing services to taxonomists for standard genome sequencing and annotation.</title>
        <authorList>
            <consortium name="The Broad Institute Genomics Platform"/>
            <consortium name="The Broad Institute Genome Sequencing Center for Infectious Disease"/>
            <person name="Wu L."/>
            <person name="Ma J."/>
        </authorList>
    </citation>
    <scope>NUCLEOTIDE SEQUENCE [LARGE SCALE GENOMIC DNA]</scope>
    <source>
        <strain evidence="4">JCM 11136</strain>
    </source>
</reference>
<comment type="catalytic activity">
    <reaction evidence="1">
        <text>D-glucosamine + ATP = D-glucosamine 6-phosphate + ADP + H(+)</text>
        <dbReference type="Rhea" id="RHEA:10948"/>
        <dbReference type="ChEBI" id="CHEBI:15378"/>
        <dbReference type="ChEBI" id="CHEBI:30616"/>
        <dbReference type="ChEBI" id="CHEBI:58723"/>
        <dbReference type="ChEBI" id="CHEBI:58725"/>
        <dbReference type="ChEBI" id="CHEBI:456216"/>
        <dbReference type="EC" id="2.7.1.8"/>
    </reaction>
</comment>
<feature type="binding site" evidence="1">
    <location>
        <position position="141"/>
    </location>
    <ligand>
        <name>ATP</name>
        <dbReference type="ChEBI" id="CHEBI:30616"/>
    </ligand>
</feature>
<dbReference type="Gene3D" id="3.90.1200.10">
    <property type="match status" value="1"/>
</dbReference>
<keyword evidence="1" id="KW-0460">Magnesium</keyword>
<feature type="binding site" evidence="1">
    <location>
        <position position="306"/>
    </location>
    <ligand>
        <name>Mg(2+)</name>
        <dbReference type="ChEBI" id="CHEBI:18420"/>
        <label>1</label>
    </ligand>
</feature>
<feature type="binding site" evidence="1">
    <location>
        <begin position="134"/>
        <end position="136"/>
    </location>
    <ligand>
        <name>ATP</name>
        <dbReference type="ChEBI" id="CHEBI:30616"/>
    </ligand>
</feature>
<organism evidence="3 4">
    <name type="scientific">Nonomuraea longicatena</name>
    <dbReference type="NCBI Taxonomy" id="83682"/>
    <lineage>
        <taxon>Bacteria</taxon>
        <taxon>Bacillati</taxon>
        <taxon>Actinomycetota</taxon>
        <taxon>Actinomycetes</taxon>
        <taxon>Streptosporangiales</taxon>
        <taxon>Streptosporangiaceae</taxon>
        <taxon>Nonomuraea</taxon>
    </lineage>
</organism>
<keyword evidence="1" id="KW-0808">Transferase</keyword>
<comment type="similarity">
    <text evidence="1">Belongs to the actinobacterial glucosamine kinase family.</text>
</comment>
<keyword evidence="1" id="KW-0479">Metal-binding</keyword>
<comment type="subunit">
    <text evidence="1">Monomer.</text>
</comment>
<dbReference type="EC" id="2.7.1.8" evidence="1"/>
<name>A0ABP3ZZ49_9ACTN</name>
<dbReference type="InterPro" id="IPR011009">
    <property type="entry name" value="Kinase-like_dom_sf"/>
</dbReference>
<feature type="binding site" evidence="1">
    <location>
        <position position="294"/>
    </location>
    <ligand>
        <name>Mg(2+)</name>
        <dbReference type="ChEBI" id="CHEBI:18420"/>
        <label>1</label>
    </ligand>
</feature>
<accession>A0ABP3ZZ49</accession>
<sequence length="420" mass="44762">MLSVGENPLTDRDHGLGAALVRALADEPPAPFAVRRFRRLPALVPTLADGPADGHTGVPSERGFGGHVDMTNRVVVVGERVVVKWLTPPAVLPQPAPEILAHLVDAGFNETAPPYAVLTRRDGASEVLLAVVTGYLPEAVDGWEWCVEAAASGDTEFAPALGGLAARLHLALSTLPAGPLGPPDAPVAFGERADRALAQALALMAPDGASSPAAQGGAPTPAAPGLAEGPSPVGPDVVGPDTGDPGVGEPGAGVREDGVWLASRAARMREEMAVLRRPYTGRLIRVHGDLHVGQVLRWREGYAVIDFDGNPTVQDAAPYQPAARDVAQLTTSLQHVAQVAIRRRGTPPERAHTWSAEARERMLTAYRSACDLLDDDLLRPFEVEQECRELIYAARHLPRWRYAPMGVLRTWYPDVNKDPM</sequence>
<feature type="region of interest" description="Disordered" evidence="2">
    <location>
        <begin position="208"/>
        <end position="255"/>
    </location>
</feature>
<keyword evidence="1" id="KW-0067">ATP-binding</keyword>
<keyword evidence="1" id="KW-0547">Nucleotide-binding</keyword>
<dbReference type="Proteomes" id="UP001501578">
    <property type="component" value="Unassembled WGS sequence"/>
</dbReference>
<keyword evidence="1" id="KW-0418">Kinase</keyword>
<protein>
    <recommendedName>
        <fullName evidence="1">Glucosamine kinase</fullName>
        <shortName evidence="1">GlcN kinase</shortName>
        <shortName evidence="1">GlcNK</shortName>
        <ecNumber evidence="1">2.7.1.8</ecNumber>
    </recommendedName>
</protein>
<comment type="cofactor">
    <cofactor evidence="1">
        <name>Mg(2+)</name>
        <dbReference type="ChEBI" id="CHEBI:18420"/>
    </cofactor>
    <text evidence="1">Binds 2 Mg(2+) ions per subunit.</text>
</comment>